<dbReference type="PANTHER" id="PTHR38110">
    <property type="entry name" value="CHROMOSOME 23, WHOLE GENOME SHOTGUN SEQUENCE"/>
    <property type="match status" value="1"/>
</dbReference>
<feature type="domain" description="Acyl-CoA thioesterase-like N-terminal HotDog" evidence="1">
    <location>
        <begin position="22"/>
        <end position="107"/>
    </location>
</feature>
<dbReference type="RefSeq" id="WP_039610307.1">
    <property type="nucleotide sequence ID" value="NZ_JWIC01000007.1"/>
</dbReference>
<dbReference type="InterPro" id="IPR049450">
    <property type="entry name" value="ACOT8-like_C"/>
</dbReference>
<evidence type="ECO:0000313" key="3">
    <source>
        <dbReference type="EMBL" id="KID55731.1"/>
    </source>
</evidence>
<name>A0A0C1Q571_9GAMM</name>
<reference evidence="3 4" key="1">
    <citation type="submission" date="2014-12" db="EMBL/GenBank/DDBJ databases">
        <title>Draft Genome Sequence of Pseudoalteromonas luteoviolacea HI1.</title>
        <authorList>
            <person name="Asahina A.Y."/>
            <person name="Hadfield M.G."/>
        </authorList>
    </citation>
    <scope>NUCLEOTIDE SEQUENCE [LARGE SCALE GENOMIC DNA]</scope>
    <source>
        <strain evidence="3 4">HI1</strain>
    </source>
</reference>
<proteinExistence type="predicted"/>
<protein>
    <submittedName>
        <fullName evidence="3">Acyl-CoA thioesterase</fullName>
    </submittedName>
</protein>
<dbReference type="OrthoDB" id="7059210at2"/>
<feature type="domain" description="Acyl-CoA thioesterase-like C-terminal" evidence="2">
    <location>
        <begin position="139"/>
        <end position="266"/>
    </location>
</feature>
<dbReference type="InterPro" id="IPR029069">
    <property type="entry name" value="HotDog_dom_sf"/>
</dbReference>
<dbReference type="EMBL" id="JWIC01000007">
    <property type="protein sequence ID" value="KID55731.1"/>
    <property type="molecule type" value="Genomic_DNA"/>
</dbReference>
<dbReference type="InterPro" id="IPR042171">
    <property type="entry name" value="Acyl-CoA_hotdog"/>
</dbReference>
<organism evidence="3 4">
    <name type="scientific">Pseudoalteromonas luteoviolacea</name>
    <dbReference type="NCBI Taxonomy" id="43657"/>
    <lineage>
        <taxon>Bacteria</taxon>
        <taxon>Pseudomonadati</taxon>
        <taxon>Pseudomonadota</taxon>
        <taxon>Gammaproteobacteria</taxon>
        <taxon>Alteromonadales</taxon>
        <taxon>Pseudoalteromonadaceae</taxon>
        <taxon>Pseudoalteromonas</taxon>
    </lineage>
</organism>
<dbReference type="InterPro" id="IPR049449">
    <property type="entry name" value="TesB_ACOT8-like_N"/>
</dbReference>
<dbReference type="Gene3D" id="2.40.160.210">
    <property type="entry name" value="Acyl-CoA thioesterase, double hotdog domain"/>
    <property type="match status" value="1"/>
</dbReference>
<dbReference type="AlphaFoldDB" id="A0A0C1Q571"/>
<dbReference type="PANTHER" id="PTHR38110:SF1">
    <property type="entry name" value="THIOESTERASE DOMAIN-CONTAINING PROTEIN"/>
    <property type="match status" value="1"/>
</dbReference>
<sequence length="269" mass="29756">MDFETLFSSFELNAQPCTGSVPITWSQGRTVFGGLSAALMLKHMYVQLNDPSRKLLSYSCNFVAPLIAAQPFSISTHILRNGKNVTQIESRIEQKGATCLVSLACFGTQRSSKVQVSSSCQPSILNQQIQPQQTINYIEGVFPAFIQHVDLNIQSGALPFSGANSTELHGWMKFKHSPQNTCPELYILALADAWPPTLLQLCDKPSPASSVSWYIEFLQPMKIEELNWLGYEAITHMANNGYGIEDAKIFSRTGELLALSRQTVAVFDS</sequence>
<dbReference type="SUPFAM" id="SSF54637">
    <property type="entry name" value="Thioesterase/thiol ester dehydrase-isomerase"/>
    <property type="match status" value="2"/>
</dbReference>
<comment type="caution">
    <text evidence="3">The sequence shown here is derived from an EMBL/GenBank/DDBJ whole genome shotgun (WGS) entry which is preliminary data.</text>
</comment>
<evidence type="ECO:0000313" key="4">
    <source>
        <dbReference type="Proteomes" id="UP000031327"/>
    </source>
</evidence>
<dbReference type="InterPro" id="IPR052389">
    <property type="entry name" value="Sec_Metab_Biosynth-Assoc"/>
</dbReference>
<dbReference type="Pfam" id="PF20789">
    <property type="entry name" value="4HBT_3C"/>
    <property type="match status" value="1"/>
</dbReference>
<accession>A0A0C1Q571</accession>
<dbReference type="Proteomes" id="UP000031327">
    <property type="component" value="Unassembled WGS sequence"/>
</dbReference>
<evidence type="ECO:0000259" key="1">
    <source>
        <dbReference type="Pfam" id="PF13622"/>
    </source>
</evidence>
<dbReference type="Pfam" id="PF13622">
    <property type="entry name" value="4HBT_3"/>
    <property type="match status" value="1"/>
</dbReference>
<gene>
    <name evidence="3" type="ORF">JF50_15310</name>
</gene>
<evidence type="ECO:0000259" key="2">
    <source>
        <dbReference type="Pfam" id="PF20789"/>
    </source>
</evidence>